<evidence type="ECO:0000313" key="3">
    <source>
        <dbReference type="Proteomes" id="UP001153642"/>
    </source>
</evidence>
<protein>
    <submittedName>
        <fullName evidence="2">DUF6452 family protein</fullName>
    </submittedName>
</protein>
<dbReference type="InterPro" id="IPR045607">
    <property type="entry name" value="DUF6452"/>
</dbReference>
<sequence length="190" mass="21591">MRKVLALFFILAIGAAIFSACEKDDICPPETQTTPILTVGFYNLINQDANKTVPSLRVIGINKDSTDRDTLNTFLDRTSKTEIEIPLMTSENSSTFILIYNSKDRIDTLENGDINVVETGNRDTIQFNYSRKERFVSRGCGYAVTMTELEAVLNPKYKDTVQNPGEWIRSIFVQDKNLQDQDTVHVKIYH</sequence>
<dbReference type="RefSeq" id="WP_277900605.1">
    <property type="nucleotide sequence ID" value="NZ_JAPMUA010000005.1"/>
</dbReference>
<accession>A0ABT6FV37</accession>
<evidence type="ECO:0000313" key="2">
    <source>
        <dbReference type="EMBL" id="MDG3587133.1"/>
    </source>
</evidence>
<reference evidence="2" key="1">
    <citation type="submission" date="2022-11" db="EMBL/GenBank/DDBJ databases">
        <title>High-quality draft genome sequence of Galbibacter sp. strain CMA-7.</title>
        <authorList>
            <person name="Wei L."/>
            <person name="Dong C."/>
            <person name="Shao Z."/>
        </authorList>
    </citation>
    <scope>NUCLEOTIDE SEQUENCE</scope>
    <source>
        <strain evidence="2">CMA-7</strain>
    </source>
</reference>
<dbReference type="Proteomes" id="UP001153642">
    <property type="component" value="Unassembled WGS sequence"/>
</dbReference>
<organism evidence="2 3">
    <name type="scientific">Galbibacter pacificus</name>
    <dbReference type="NCBI Taxonomy" id="2996052"/>
    <lineage>
        <taxon>Bacteria</taxon>
        <taxon>Pseudomonadati</taxon>
        <taxon>Bacteroidota</taxon>
        <taxon>Flavobacteriia</taxon>
        <taxon>Flavobacteriales</taxon>
        <taxon>Flavobacteriaceae</taxon>
        <taxon>Galbibacter</taxon>
    </lineage>
</organism>
<keyword evidence="3" id="KW-1185">Reference proteome</keyword>
<keyword evidence="1" id="KW-0732">Signal</keyword>
<proteinExistence type="predicted"/>
<dbReference type="Pfam" id="PF20050">
    <property type="entry name" value="DUF6452"/>
    <property type="match status" value="1"/>
</dbReference>
<name>A0ABT6FV37_9FLAO</name>
<gene>
    <name evidence="2" type="ORF">OSR52_14760</name>
</gene>
<dbReference type="PROSITE" id="PS51257">
    <property type="entry name" value="PROKAR_LIPOPROTEIN"/>
    <property type="match status" value="1"/>
</dbReference>
<dbReference type="EMBL" id="JAPMUA010000005">
    <property type="protein sequence ID" value="MDG3587133.1"/>
    <property type="molecule type" value="Genomic_DNA"/>
</dbReference>
<feature type="signal peptide" evidence="1">
    <location>
        <begin position="1"/>
        <end position="20"/>
    </location>
</feature>
<comment type="caution">
    <text evidence="2">The sequence shown here is derived from an EMBL/GenBank/DDBJ whole genome shotgun (WGS) entry which is preliminary data.</text>
</comment>
<evidence type="ECO:0000256" key="1">
    <source>
        <dbReference type="SAM" id="SignalP"/>
    </source>
</evidence>
<feature type="chain" id="PRO_5045369479" evidence="1">
    <location>
        <begin position="21"/>
        <end position="190"/>
    </location>
</feature>